<dbReference type="RefSeq" id="WP_133225346.1">
    <property type="nucleotide sequence ID" value="NZ_SMRT01000001.1"/>
</dbReference>
<protein>
    <submittedName>
        <fullName evidence="1">DUF1802 family protein</fullName>
    </submittedName>
</protein>
<comment type="caution">
    <text evidence="1">The sequence shown here is derived from an EMBL/GenBank/DDBJ whole genome shotgun (WGS) entry which is preliminary data.</text>
</comment>
<gene>
    <name evidence="1" type="ORF">E1757_03135</name>
</gene>
<dbReference type="AlphaFoldDB" id="A0A4V2ZUD5"/>
<dbReference type="Proteomes" id="UP000295636">
    <property type="component" value="Unassembled WGS sequence"/>
</dbReference>
<sequence length="194" mass="22111">MKHNLSKPAALKEWAVAIEALRSGRQIILMRKGGIREETKDFQVESESFYLFPTYEHQNMRLIKPEFEHRLDETLNGWSIQDTEVTIRCYAKLAEDILIHDEEQLAKLGGLHIWTDSFAGERLKWKRANPLHVLLLRVYELDTPVRLPIVPSYTGCKSWIQLESDALAQASRSPVLDERAFAAAAGTVRQALGA</sequence>
<proteinExistence type="predicted"/>
<keyword evidence="2" id="KW-1185">Reference proteome</keyword>
<dbReference type="EMBL" id="SMRT01000001">
    <property type="protein sequence ID" value="TDG00635.1"/>
    <property type="molecule type" value="Genomic_DNA"/>
</dbReference>
<evidence type="ECO:0000313" key="1">
    <source>
        <dbReference type="EMBL" id="TDG00635.1"/>
    </source>
</evidence>
<evidence type="ECO:0000313" key="2">
    <source>
        <dbReference type="Proteomes" id="UP000295636"/>
    </source>
</evidence>
<dbReference type="Pfam" id="PF08819">
    <property type="entry name" value="DUF1802"/>
    <property type="match status" value="1"/>
</dbReference>
<dbReference type="OrthoDB" id="9808776at2"/>
<dbReference type="InterPro" id="IPR014923">
    <property type="entry name" value="DUF1802"/>
</dbReference>
<organism evidence="1 2">
    <name type="scientific">Paenibacillus piri</name>
    <dbReference type="NCBI Taxonomy" id="2547395"/>
    <lineage>
        <taxon>Bacteria</taxon>
        <taxon>Bacillati</taxon>
        <taxon>Bacillota</taxon>
        <taxon>Bacilli</taxon>
        <taxon>Bacillales</taxon>
        <taxon>Paenibacillaceae</taxon>
        <taxon>Paenibacillus</taxon>
    </lineage>
</organism>
<reference evidence="1 2" key="1">
    <citation type="submission" date="2019-03" db="EMBL/GenBank/DDBJ databases">
        <title>This is whole genome sequence of Paenibacillus sp MS74 strain.</title>
        <authorList>
            <person name="Trinh H.N."/>
        </authorList>
    </citation>
    <scope>NUCLEOTIDE SEQUENCE [LARGE SCALE GENOMIC DNA]</scope>
    <source>
        <strain evidence="1 2">MS74</strain>
    </source>
</reference>
<dbReference type="PIRSF" id="PIRSF018957">
    <property type="entry name" value="UCP018957"/>
    <property type="match status" value="1"/>
</dbReference>
<accession>A0A4V2ZUD5</accession>
<name>A0A4V2ZUD5_9BACL</name>
<dbReference type="InterPro" id="IPR008307">
    <property type="entry name" value="UCP018957"/>
</dbReference>